<comment type="caution">
    <text evidence="2">The sequence shown here is derived from an EMBL/GenBank/DDBJ whole genome shotgun (WGS) entry which is preliminary data.</text>
</comment>
<reference evidence="2" key="1">
    <citation type="submission" date="2021-11" db="EMBL/GenBank/DDBJ databases">
        <title>Legionella maioricencis sp. nov., a new species isolated from hot water samples in Mallorca.</title>
        <authorList>
            <person name="Crespi S."/>
            <person name="Drasar V."/>
            <person name="Salva-Serra F."/>
            <person name="Jaen-Luchoro D."/>
            <person name="Pineiro-Iglesias B."/>
            <person name="Aliaga F."/>
            <person name="Fernandez-Juarez V."/>
            <person name="Coll G."/>
            <person name="Moore E.R.B."/>
            <person name="Bennasar-Figueras A."/>
        </authorList>
    </citation>
    <scope>NUCLEOTIDE SEQUENCE</scope>
    <source>
        <strain evidence="2">HCPI-6</strain>
    </source>
</reference>
<dbReference type="EMBL" id="JAJKBJ010000003">
    <property type="protein sequence ID" value="MCL9683350.1"/>
    <property type="molecule type" value="Genomic_DNA"/>
</dbReference>
<dbReference type="RefSeq" id="WP_250419346.1">
    <property type="nucleotide sequence ID" value="NZ_JAJKBJ010000003.1"/>
</dbReference>
<protein>
    <submittedName>
        <fullName evidence="2">Uncharacterized protein</fullName>
    </submittedName>
</protein>
<gene>
    <name evidence="2" type="ORF">LOX96_04535</name>
</gene>
<keyword evidence="3" id="KW-1185">Reference proteome</keyword>
<proteinExistence type="predicted"/>
<evidence type="ECO:0000313" key="3">
    <source>
        <dbReference type="Proteomes" id="UP001139721"/>
    </source>
</evidence>
<accession>A0A9X2CYQ8</accession>
<dbReference type="AlphaFoldDB" id="A0A9X2CYQ8"/>
<sequence>MFSFLKSKKNREVSTPPLDLSVKKNKEGSLDISDSPSPAQEIKPAEGPKDKDTWVFIWSMTADNVGHVAVQIGGAQPKMKEEDPGEYASIHPDKIPSMGLTSVLPLPAHIATNLSEDMENLGGEKNTVFIDMDGPRNVKPHKDSGPLQPDRVYHFKNLDTPAMREHIHKTHEKVKTGEVSYQLFPNVNLIKFFKDSSAFIAQDPVDIEMHRKISEKKESTEQAYNCTTLVSDILNKGGLPIKHSKTKPWGITPNGLADEIERKGPGI</sequence>
<feature type="region of interest" description="Disordered" evidence="1">
    <location>
        <begin position="1"/>
        <end position="47"/>
    </location>
</feature>
<dbReference type="Proteomes" id="UP001139721">
    <property type="component" value="Unassembled WGS sequence"/>
</dbReference>
<organism evidence="2 3">
    <name type="scientific">Legionella maioricensis</name>
    <dbReference type="NCBI Taxonomy" id="2896528"/>
    <lineage>
        <taxon>Bacteria</taxon>
        <taxon>Pseudomonadati</taxon>
        <taxon>Pseudomonadota</taxon>
        <taxon>Gammaproteobacteria</taxon>
        <taxon>Legionellales</taxon>
        <taxon>Legionellaceae</taxon>
        <taxon>Legionella</taxon>
    </lineage>
</organism>
<evidence type="ECO:0000256" key="1">
    <source>
        <dbReference type="SAM" id="MobiDB-lite"/>
    </source>
</evidence>
<name>A0A9X2CYQ8_9GAMM</name>
<evidence type="ECO:0000313" key="2">
    <source>
        <dbReference type="EMBL" id="MCL9683350.1"/>
    </source>
</evidence>